<comment type="caution">
    <text evidence="4">The sequence shown here is derived from an EMBL/GenBank/DDBJ whole genome shotgun (WGS) entry which is preliminary data.</text>
</comment>
<dbReference type="Pfam" id="PF03704">
    <property type="entry name" value="BTAD"/>
    <property type="match status" value="1"/>
</dbReference>
<keyword evidence="2" id="KW-0804">Transcription</keyword>
<dbReference type="Gene3D" id="1.25.40.10">
    <property type="entry name" value="Tetratricopeptide repeat domain"/>
    <property type="match status" value="1"/>
</dbReference>
<feature type="domain" description="Bacterial transcriptional activator" evidence="3">
    <location>
        <begin position="60"/>
        <end position="204"/>
    </location>
</feature>
<sequence>MHANRPVRIDELSHVVSDDVGPDAIQRVRALVRRLASALPTGTLVRDLATARLTVPDDSIDAVRFTALATAARRHLREGEHDLVAADVDVAISLWRSDPYPELAARVSATPEIERLRRVRVGVLEMQQEVSMHGGVDFTTVADLRDLVDTHPDRLGLRLLLARALHLMDRQADALGVLRQTASDFGGHPASRRLTDLIAHRDLRVASLSIIDVDDEPLH</sequence>
<name>A0ABS7S3C5_9MICO</name>
<evidence type="ECO:0000313" key="4">
    <source>
        <dbReference type="EMBL" id="MBZ2194797.1"/>
    </source>
</evidence>
<dbReference type="RefSeq" id="WP_223402062.1">
    <property type="nucleotide sequence ID" value="NZ_JAGSHT010000002.1"/>
</dbReference>
<proteinExistence type="predicted"/>
<evidence type="ECO:0000313" key="5">
    <source>
        <dbReference type="Proteomes" id="UP000826651"/>
    </source>
</evidence>
<evidence type="ECO:0000256" key="1">
    <source>
        <dbReference type="ARBA" id="ARBA00023015"/>
    </source>
</evidence>
<keyword evidence="1" id="KW-0805">Transcription regulation</keyword>
<dbReference type="Proteomes" id="UP000826651">
    <property type="component" value="Unassembled WGS sequence"/>
</dbReference>
<gene>
    <name evidence="4" type="ORF">KCQ71_01430</name>
</gene>
<dbReference type="PANTHER" id="PTHR35807:SF1">
    <property type="entry name" value="TRANSCRIPTIONAL REGULATOR REDD"/>
    <property type="match status" value="1"/>
</dbReference>
<evidence type="ECO:0000259" key="3">
    <source>
        <dbReference type="SMART" id="SM01043"/>
    </source>
</evidence>
<dbReference type="PANTHER" id="PTHR35807">
    <property type="entry name" value="TRANSCRIPTIONAL REGULATOR REDD-RELATED"/>
    <property type="match status" value="1"/>
</dbReference>
<dbReference type="InterPro" id="IPR005158">
    <property type="entry name" value="BTAD"/>
</dbReference>
<reference evidence="4 5" key="1">
    <citation type="submission" date="2021-04" db="EMBL/GenBank/DDBJ databases">
        <title>Ruania sp. nov., isolated from sandy soil of mangrove forest.</title>
        <authorList>
            <person name="Ge X."/>
            <person name="Huang R."/>
            <person name="Liu W."/>
        </authorList>
    </citation>
    <scope>NUCLEOTIDE SEQUENCE [LARGE SCALE GENOMIC DNA]</scope>
    <source>
        <strain evidence="4 5">N2-46</strain>
    </source>
</reference>
<dbReference type="EMBL" id="JAGSHT010000002">
    <property type="protein sequence ID" value="MBZ2194797.1"/>
    <property type="molecule type" value="Genomic_DNA"/>
</dbReference>
<dbReference type="InterPro" id="IPR011990">
    <property type="entry name" value="TPR-like_helical_dom_sf"/>
</dbReference>
<dbReference type="SUPFAM" id="SSF48452">
    <property type="entry name" value="TPR-like"/>
    <property type="match status" value="1"/>
</dbReference>
<organism evidence="4 5">
    <name type="scientific">Occultella gossypii</name>
    <dbReference type="NCBI Taxonomy" id="2800820"/>
    <lineage>
        <taxon>Bacteria</taxon>
        <taxon>Bacillati</taxon>
        <taxon>Actinomycetota</taxon>
        <taxon>Actinomycetes</taxon>
        <taxon>Micrococcales</taxon>
        <taxon>Ruaniaceae</taxon>
        <taxon>Occultella</taxon>
    </lineage>
</organism>
<dbReference type="InterPro" id="IPR051677">
    <property type="entry name" value="AfsR-DnrI-RedD_regulator"/>
</dbReference>
<accession>A0ABS7S3C5</accession>
<dbReference type="SMART" id="SM01043">
    <property type="entry name" value="BTAD"/>
    <property type="match status" value="1"/>
</dbReference>
<evidence type="ECO:0000256" key="2">
    <source>
        <dbReference type="ARBA" id="ARBA00023163"/>
    </source>
</evidence>
<keyword evidence="5" id="KW-1185">Reference proteome</keyword>
<protein>
    <recommendedName>
        <fullName evidence="3">Bacterial transcriptional activator domain-containing protein</fullName>
    </recommendedName>
</protein>